<evidence type="ECO:0000313" key="2">
    <source>
        <dbReference type="EMBL" id="HIX03662.1"/>
    </source>
</evidence>
<dbReference type="GO" id="GO:0016757">
    <property type="term" value="F:glycosyltransferase activity"/>
    <property type="evidence" value="ECO:0007669"/>
    <property type="project" value="UniProtKB-KW"/>
</dbReference>
<proteinExistence type="predicted"/>
<dbReference type="Gene3D" id="3.40.50.2000">
    <property type="entry name" value="Glycogen Phosphorylase B"/>
    <property type="match status" value="2"/>
</dbReference>
<gene>
    <name evidence="2" type="ORF">H9863_06050</name>
</gene>
<keyword evidence="2" id="KW-0808">Transferase</keyword>
<protein>
    <submittedName>
        <fullName evidence="2">Glycosyltransferase</fullName>
        <ecNumber evidence="2">2.4.-.-</ecNumber>
    </submittedName>
</protein>
<organism evidence="2 3">
    <name type="scientific">Candidatus Odoribacter faecigallinarum</name>
    <dbReference type="NCBI Taxonomy" id="2838706"/>
    <lineage>
        <taxon>Bacteria</taxon>
        <taxon>Pseudomonadati</taxon>
        <taxon>Bacteroidota</taxon>
        <taxon>Bacteroidia</taxon>
        <taxon>Bacteroidales</taxon>
        <taxon>Odoribacteraceae</taxon>
        <taxon>Odoribacter</taxon>
    </lineage>
</organism>
<evidence type="ECO:0000313" key="3">
    <source>
        <dbReference type="Proteomes" id="UP000824202"/>
    </source>
</evidence>
<evidence type="ECO:0000259" key="1">
    <source>
        <dbReference type="Pfam" id="PF13579"/>
    </source>
</evidence>
<accession>A0A9D1V069</accession>
<reference evidence="2" key="1">
    <citation type="journal article" date="2021" name="PeerJ">
        <title>Extensive microbial diversity within the chicken gut microbiome revealed by metagenomics and culture.</title>
        <authorList>
            <person name="Gilroy R."/>
            <person name="Ravi A."/>
            <person name="Getino M."/>
            <person name="Pursley I."/>
            <person name="Horton D.L."/>
            <person name="Alikhan N.F."/>
            <person name="Baker D."/>
            <person name="Gharbi K."/>
            <person name="Hall N."/>
            <person name="Watson M."/>
            <person name="Adriaenssens E.M."/>
            <person name="Foster-Nyarko E."/>
            <person name="Jarju S."/>
            <person name="Secka A."/>
            <person name="Antonio M."/>
            <person name="Oren A."/>
            <person name="Chaudhuri R.R."/>
            <person name="La Ragione R."/>
            <person name="Hildebrand F."/>
            <person name="Pallen M.J."/>
        </authorList>
    </citation>
    <scope>NUCLEOTIDE SEQUENCE</scope>
    <source>
        <strain evidence="2">23274</strain>
    </source>
</reference>
<name>A0A9D1V069_9BACT</name>
<dbReference type="Proteomes" id="UP000824202">
    <property type="component" value="Unassembled WGS sequence"/>
</dbReference>
<feature type="domain" description="Glycosyltransferase subfamily 4-like N-terminal" evidence="1">
    <location>
        <begin position="14"/>
        <end position="160"/>
    </location>
</feature>
<dbReference type="AlphaFoldDB" id="A0A9D1V069"/>
<dbReference type="SUPFAM" id="SSF53756">
    <property type="entry name" value="UDP-Glycosyltransferase/glycogen phosphorylase"/>
    <property type="match status" value="1"/>
</dbReference>
<dbReference type="PANTHER" id="PTHR12526">
    <property type="entry name" value="GLYCOSYLTRANSFERASE"/>
    <property type="match status" value="1"/>
</dbReference>
<reference evidence="2" key="2">
    <citation type="submission" date="2021-04" db="EMBL/GenBank/DDBJ databases">
        <authorList>
            <person name="Gilroy R."/>
        </authorList>
    </citation>
    <scope>NUCLEOTIDE SEQUENCE</scope>
    <source>
        <strain evidence="2">23274</strain>
    </source>
</reference>
<keyword evidence="2" id="KW-0328">Glycosyltransferase</keyword>
<dbReference type="Pfam" id="PF13579">
    <property type="entry name" value="Glyco_trans_4_4"/>
    <property type="match status" value="1"/>
</dbReference>
<comment type="caution">
    <text evidence="2">The sequence shown here is derived from an EMBL/GenBank/DDBJ whole genome shotgun (WGS) entry which is preliminary data.</text>
</comment>
<dbReference type="Pfam" id="PF13692">
    <property type="entry name" value="Glyco_trans_1_4"/>
    <property type="match status" value="1"/>
</dbReference>
<sequence length="377" mass="43203">MRIVILGPANPYRGGIAALNERLAVELQQEGHEVTIFNFTVQYPGFLFPGKTQYTDDAAPVGIEIVRKVNSVNPLNWIKVGCELRRMKPDLVIVRYWLPFMGPSLGTICRLARRNRHTKVVCIADNIIPHEKRPGDRVFTRWFVGGVDGFIAMSKEVYKEIDLFVRHPVKRFAPHPIYDHYGKKISREEALACLHLDGDFRYLLFFGFIRDYKGLDLLLMAMDDKRLRALPLKLIVAGEYYGNQMYYESLIEQYQLKGRLVMHTDYIPSDRINCYFCAADLIVQPYKSATQSGVTQIGYYFDKPMLVTQVGGLSEIIADGKSGYVVPPESKAIADAIVDFYKAGREAAFVEETRKLKRNFSWGNLTEKLFEIYNEVK</sequence>
<dbReference type="EC" id="2.4.-.-" evidence="2"/>
<dbReference type="EMBL" id="DXFT01000115">
    <property type="protein sequence ID" value="HIX03662.1"/>
    <property type="molecule type" value="Genomic_DNA"/>
</dbReference>
<dbReference type="InterPro" id="IPR028098">
    <property type="entry name" value="Glyco_trans_4-like_N"/>
</dbReference>